<evidence type="ECO:0000256" key="6">
    <source>
        <dbReference type="SAM" id="Phobius"/>
    </source>
</evidence>
<evidence type="ECO:0000256" key="3">
    <source>
        <dbReference type="ARBA" id="ARBA00022692"/>
    </source>
</evidence>
<evidence type="ECO:0000313" key="9">
    <source>
        <dbReference type="Proteomes" id="UP000423756"/>
    </source>
</evidence>
<organism evidence="8 9">
    <name type="scientific">Vibrio chagasii</name>
    <dbReference type="NCBI Taxonomy" id="170679"/>
    <lineage>
        <taxon>Bacteria</taxon>
        <taxon>Pseudomonadati</taxon>
        <taxon>Pseudomonadota</taxon>
        <taxon>Gammaproteobacteria</taxon>
        <taxon>Vibrionales</taxon>
        <taxon>Vibrionaceae</taxon>
        <taxon>Vibrio</taxon>
    </lineage>
</organism>
<evidence type="ECO:0000313" key="8">
    <source>
        <dbReference type="EMBL" id="KAB0477480.1"/>
    </source>
</evidence>
<dbReference type="Proteomes" id="UP000423756">
    <property type="component" value="Unassembled WGS sequence"/>
</dbReference>
<feature type="transmembrane region" description="Helical" evidence="6">
    <location>
        <begin position="119"/>
        <end position="136"/>
    </location>
</feature>
<protein>
    <submittedName>
        <fullName evidence="8">EamA family transporter</fullName>
    </submittedName>
</protein>
<sequence>MLKNYLTLIAIGLIWGSQFIFQEISIQGFSPVWVGTLRAVLGAMTLIVICKLIRVKSISNQWGLFALIGLLEAAIPFVLVPWAQQNLSSSITAILMGTLPFYALLLSPVFIKGVRITKGNAVSVIVGFSGLLVLFSPEMLSNTGNIDLLSAAGIVVAAVSFAIALLLLNRVRDEHPLIVARNVLCMASIQLMLIAALTSPIFSVKPTATSVFSLVYLGVMCAGVVYYLYMMSIQNAGPVFTSMTNYLVPSVGVFIGVLLANEPVHPTTWLALVIILSALFINQKLAENR</sequence>
<feature type="transmembrane region" description="Helical" evidence="6">
    <location>
        <begin position="180"/>
        <end position="202"/>
    </location>
</feature>
<keyword evidence="3 6" id="KW-0812">Transmembrane</keyword>
<dbReference type="InterPro" id="IPR037185">
    <property type="entry name" value="EmrE-like"/>
</dbReference>
<feature type="transmembrane region" description="Helical" evidence="6">
    <location>
        <begin position="236"/>
        <end position="260"/>
    </location>
</feature>
<comment type="similarity">
    <text evidence="2">Belongs to the EamA transporter family.</text>
</comment>
<proteinExistence type="inferred from homology"/>
<gene>
    <name evidence="8" type="ORF">F7Q91_17660</name>
</gene>
<feature type="transmembrane region" description="Helical" evidence="6">
    <location>
        <begin position="208"/>
        <end position="229"/>
    </location>
</feature>
<keyword evidence="4 6" id="KW-1133">Transmembrane helix</keyword>
<dbReference type="GeneID" id="77341196"/>
<feature type="transmembrane region" description="Helical" evidence="6">
    <location>
        <begin position="266"/>
        <end position="282"/>
    </location>
</feature>
<dbReference type="PANTHER" id="PTHR32322">
    <property type="entry name" value="INNER MEMBRANE TRANSPORTER"/>
    <property type="match status" value="1"/>
</dbReference>
<reference evidence="8 9" key="1">
    <citation type="submission" date="2019-09" db="EMBL/GenBank/DDBJ databases">
        <title>Draft genome sequences of 48 bacterial type strains from the CCUG.</title>
        <authorList>
            <person name="Tunovic T."/>
            <person name="Pineiro-Iglesias B."/>
            <person name="Unosson C."/>
            <person name="Inganas E."/>
            <person name="Ohlen M."/>
            <person name="Cardew S."/>
            <person name="Jensie-Markopoulos S."/>
            <person name="Salva-Serra F."/>
            <person name="Jaen-Luchoro D."/>
            <person name="Karlsson R."/>
            <person name="Svensson-Stadler L."/>
            <person name="Chun J."/>
            <person name="Moore E."/>
        </authorList>
    </citation>
    <scope>NUCLEOTIDE SEQUENCE [LARGE SCALE GENOMIC DNA]</scope>
    <source>
        <strain evidence="8 9">CCUG 48643</strain>
    </source>
</reference>
<keyword evidence="5 6" id="KW-0472">Membrane</keyword>
<dbReference type="RefSeq" id="WP_137408409.1">
    <property type="nucleotide sequence ID" value="NZ_AP025465.1"/>
</dbReference>
<comment type="caution">
    <text evidence="8">The sequence shown here is derived from an EMBL/GenBank/DDBJ whole genome shotgun (WGS) entry which is preliminary data.</text>
</comment>
<feature type="transmembrane region" description="Helical" evidence="6">
    <location>
        <begin position="148"/>
        <end position="168"/>
    </location>
</feature>
<dbReference type="SUPFAM" id="SSF103481">
    <property type="entry name" value="Multidrug resistance efflux transporter EmrE"/>
    <property type="match status" value="2"/>
</dbReference>
<accession>A0A7V7NRN7</accession>
<dbReference type="InterPro" id="IPR050638">
    <property type="entry name" value="AA-Vitamin_Transporters"/>
</dbReference>
<evidence type="ECO:0000256" key="2">
    <source>
        <dbReference type="ARBA" id="ARBA00007362"/>
    </source>
</evidence>
<evidence type="ECO:0000256" key="5">
    <source>
        <dbReference type="ARBA" id="ARBA00023136"/>
    </source>
</evidence>
<dbReference type="GO" id="GO:0016020">
    <property type="term" value="C:membrane"/>
    <property type="evidence" value="ECO:0007669"/>
    <property type="project" value="UniProtKB-SubCell"/>
</dbReference>
<feature type="transmembrane region" description="Helical" evidence="6">
    <location>
        <begin position="62"/>
        <end position="83"/>
    </location>
</feature>
<dbReference type="PANTHER" id="PTHR32322:SF2">
    <property type="entry name" value="EAMA DOMAIN-CONTAINING PROTEIN"/>
    <property type="match status" value="1"/>
</dbReference>
<evidence type="ECO:0000259" key="7">
    <source>
        <dbReference type="Pfam" id="PF00892"/>
    </source>
</evidence>
<feature type="domain" description="EamA" evidence="7">
    <location>
        <begin position="153"/>
        <end position="281"/>
    </location>
</feature>
<feature type="transmembrane region" description="Helical" evidence="6">
    <location>
        <begin position="89"/>
        <end position="107"/>
    </location>
</feature>
<dbReference type="Pfam" id="PF00892">
    <property type="entry name" value="EamA"/>
    <property type="match status" value="2"/>
</dbReference>
<dbReference type="InterPro" id="IPR000620">
    <property type="entry name" value="EamA_dom"/>
</dbReference>
<evidence type="ECO:0000256" key="1">
    <source>
        <dbReference type="ARBA" id="ARBA00004141"/>
    </source>
</evidence>
<comment type="subcellular location">
    <subcellularLocation>
        <location evidence="1">Membrane</location>
        <topology evidence="1">Multi-pass membrane protein</topology>
    </subcellularLocation>
</comment>
<name>A0A7V7NRN7_9VIBR</name>
<evidence type="ECO:0000256" key="4">
    <source>
        <dbReference type="ARBA" id="ARBA00022989"/>
    </source>
</evidence>
<feature type="transmembrane region" description="Helical" evidence="6">
    <location>
        <begin position="32"/>
        <end position="50"/>
    </location>
</feature>
<dbReference type="AlphaFoldDB" id="A0A7V7NRN7"/>
<dbReference type="EMBL" id="VZPX01000042">
    <property type="protein sequence ID" value="KAB0477480.1"/>
    <property type="molecule type" value="Genomic_DNA"/>
</dbReference>
<feature type="domain" description="EamA" evidence="7">
    <location>
        <begin position="5"/>
        <end position="135"/>
    </location>
</feature>